<name>A0ABV5S611_9ACTN</name>
<protein>
    <submittedName>
        <fullName evidence="1">Uncharacterized protein</fullName>
    </submittedName>
</protein>
<dbReference type="RefSeq" id="WP_344988912.1">
    <property type="nucleotide sequence ID" value="NZ_BAAAXV010000004.1"/>
</dbReference>
<dbReference type="EMBL" id="JBHMBW010000027">
    <property type="protein sequence ID" value="MFB9627115.1"/>
    <property type="molecule type" value="Genomic_DNA"/>
</dbReference>
<gene>
    <name evidence="1" type="ORF">ACFFSA_28860</name>
</gene>
<organism evidence="1 2">
    <name type="scientific">Nonomuraea helvata</name>
    <dbReference type="NCBI Taxonomy" id="37484"/>
    <lineage>
        <taxon>Bacteria</taxon>
        <taxon>Bacillati</taxon>
        <taxon>Actinomycetota</taxon>
        <taxon>Actinomycetes</taxon>
        <taxon>Streptosporangiales</taxon>
        <taxon>Streptosporangiaceae</taxon>
        <taxon>Nonomuraea</taxon>
    </lineage>
</organism>
<reference evidence="1 2" key="1">
    <citation type="submission" date="2024-09" db="EMBL/GenBank/DDBJ databases">
        <authorList>
            <person name="Sun Q."/>
            <person name="Mori K."/>
        </authorList>
    </citation>
    <scope>NUCLEOTIDE SEQUENCE [LARGE SCALE GENOMIC DNA]</scope>
    <source>
        <strain evidence="1 2">JCM 3143</strain>
    </source>
</reference>
<keyword evidence="2" id="KW-1185">Reference proteome</keyword>
<evidence type="ECO:0000313" key="2">
    <source>
        <dbReference type="Proteomes" id="UP001589532"/>
    </source>
</evidence>
<accession>A0ABV5S611</accession>
<proteinExistence type="predicted"/>
<sequence>MSSPRTDHIRCAVESLPPTAAAERLRAALEALDVPAFVVPFVPEVAVSLSRGLVAWTDGRMIWWTSPRLSSRGTPLLVLAYVPEAAAVRLALDYAEIHKARMARAERGAEAEQPRTGEPV</sequence>
<evidence type="ECO:0000313" key="1">
    <source>
        <dbReference type="EMBL" id="MFB9627115.1"/>
    </source>
</evidence>
<comment type="caution">
    <text evidence="1">The sequence shown here is derived from an EMBL/GenBank/DDBJ whole genome shotgun (WGS) entry which is preliminary data.</text>
</comment>
<dbReference type="Proteomes" id="UP001589532">
    <property type="component" value="Unassembled WGS sequence"/>
</dbReference>